<accession>A0A650CE65</accession>
<dbReference type="Pfam" id="PF01161">
    <property type="entry name" value="PBP"/>
    <property type="match status" value="1"/>
</dbReference>
<reference evidence="1 4" key="2">
    <citation type="submission" date="2020-08" db="EMBL/GenBank/DDBJ databases">
        <title>Genomic Encyclopedia of Type Strains, Phase IV (KMG-IV): sequencing the most valuable type-strain genomes for metagenomic binning, comparative biology and taxonomic classification.</title>
        <authorList>
            <person name="Goeker M."/>
        </authorList>
    </citation>
    <scope>NUCLEOTIDE SEQUENCE [LARGE SCALE GENOMIC DNA]</scope>
    <source>
        <strain evidence="1 4">DSM 12421</strain>
    </source>
</reference>
<gene>
    <name evidence="2" type="ORF">D1869_02195</name>
    <name evidence="1" type="ORF">HNQ62_000673</name>
</gene>
<evidence type="ECO:0000313" key="4">
    <source>
        <dbReference type="Proteomes" id="UP000582213"/>
    </source>
</evidence>
<dbReference type="OrthoDB" id="28720at2157"/>
<evidence type="ECO:0000313" key="1">
    <source>
        <dbReference type="EMBL" id="MBB5252940.1"/>
    </source>
</evidence>
<dbReference type="InterPro" id="IPR005247">
    <property type="entry name" value="YbhB_YbcL/LppC-like"/>
</dbReference>
<evidence type="ECO:0000313" key="3">
    <source>
        <dbReference type="Proteomes" id="UP000427373"/>
    </source>
</evidence>
<reference evidence="2 3" key="1">
    <citation type="submission" date="2019-10" db="EMBL/GenBank/DDBJ databases">
        <title>Genome Sequences from Six Type Strain Members of the Archaeal Family Sulfolobaceae: Acidianus ambivalens, Acidianus infernus, Metallosphaera prunae, Stygiolobus azoricus, Sulfolobus metallicus, and Sulfurisphaera ohwakuensis.</title>
        <authorList>
            <person name="Counts J.A."/>
            <person name="Kelly R.M."/>
        </authorList>
    </citation>
    <scope>NUCLEOTIDE SEQUENCE [LARGE SCALE GENOMIC DNA]</scope>
    <source>
        <strain evidence="2 3">TA-1</strain>
    </source>
</reference>
<organism evidence="2 3">
    <name type="scientific">Sulfurisphaera ohwakuensis</name>
    <dbReference type="NCBI Taxonomy" id="69656"/>
    <lineage>
        <taxon>Archaea</taxon>
        <taxon>Thermoproteota</taxon>
        <taxon>Thermoprotei</taxon>
        <taxon>Sulfolobales</taxon>
        <taxon>Sulfolobaceae</taxon>
        <taxon>Sulfurisphaera</taxon>
    </lineage>
</organism>
<dbReference type="InterPro" id="IPR036610">
    <property type="entry name" value="PEBP-like_sf"/>
</dbReference>
<dbReference type="EMBL" id="CP045484">
    <property type="protein sequence ID" value="QGR16130.1"/>
    <property type="molecule type" value="Genomic_DNA"/>
</dbReference>
<protein>
    <submittedName>
        <fullName evidence="2">YbhB/YbcL family Raf kinase inhibitor-like protein</fullName>
    </submittedName>
</protein>
<dbReference type="NCBIfam" id="TIGR00481">
    <property type="entry name" value="YbhB/YbcL family Raf kinase inhibitor-like protein"/>
    <property type="match status" value="1"/>
</dbReference>
<dbReference type="PANTHER" id="PTHR30289">
    <property type="entry name" value="UNCHARACTERIZED PROTEIN YBCL-RELATED"/>
    <property type="match status" value="1"/>
</dbReference>
<proteinExistence type="predicted"/>
<evidence type="ECO:0000313" key="2">
    <source>
        <dbReference type="EMBL" id="QGR16130.1"/>
    </source>
</evidence>
<dbReference type="AlphaFoldDB" id="A0A650CE65"/>
<name>A0A650CE65_SULOH</name>
<dbReference type="KEGG" id="soh:D1869_02195"/>
<dbReference type="PANTHER" id="PTHR30289:SF1">
    <property type="entry name" value="PEBP (PHOSPHATIDYLETHANOLAMINE-BINDING PROTEIN) FAMILY PROTEIN"/>
    <property type="match status" value="1"/>
</dbReference>
<dbReference type="Proteomes" id="UP000427373">
    <property type="component" value="Chromosome"/>
</dbReference>
<dbReference type="InterPro" id="IPR008914">
    <property type="entry name" value="PEBP"/>
</dbReference>
<sequence length="149" mass="17016">MNVKSSAFKNEDFIPVRYTCDGEDISPEIEWDPVQNAKSYALIVEDPDAPGGIFIHWIIYNIKGTKLPENVKKVEKTELGIQGENDFGKIGYGGPCPPRTHPPHRYYFYVYALDTELPERSRITADELKNLMKGHIIDQGVIMGKYKRK</sequence>
<dbReference type="Gene3D" id="3.90.280.10">
    <property type="entry name" value="PEBP-like"/>
    <property type="match status" value="1"/>
</dbReference>
<dbReference type="SUPFAM" id="SSF49777">
    <property type="entry name" value="PEBP-like"/>
    <property type="match status" value="1"/>
</dbReference>
<dbReference type="RefSeq" id="WP_156013716.1">
    <property type="nucleotide sequence ID" value="NZ_CP045484.1"/>
</dbReference>
<dbReference type="Proteomes" id="UP000582213">
    <property type="component" value="Unassembled WGS sequence"/>
</dbReference>
<dbReference type="GeneID" id="42800020"/>
<dbReference type="EMBL" id="JACHFY010000002">
    <property type="protein sequence ID" value="MBB5252940.1"/>
    <property type="molecule type" value="Genomic_DNA"/>
</dbReference>
<dbReference type="CDD" id="cd00865">
    <property type="entry name" value="PEBP_bact_arch"/>
    <property type="match status" value="1"/>
</dbReference>
<keyword evidence="3" id="KW-1185">Reference proteome</keyword>